<dbReference type="AlphaFoldDB" id="A0A1C6S0Z9"/>
<reference evidence="2" key="1">
    <citation type="submission" date="2016-06" db="EMBL/GenBank/DDBJ databases">
        <authorList>
            <person name="Varghese N."/>
            <person name="Submissions Spin"/>
        </authorList>
    </citation>
    <scope>NUCLEOTIDE SEQUENCE [LARGE SCALE GENOMIC DNA]</scope>
    <source>
        <strain evidence="2">DSM 45431</strain>
    </source>
</reference>
<evidence type="ECO:0000313" key="1">
    <source>
        <dbReference type="EMBL" id="SCL23169.1"/>
    </source>
</evidence>
<dbReference type="Proteomes" id="UP000199413">
    <property type="component" value="Unassembled WGS sequence"/>
</dbReference>
<gene>
    <name evidence="1" type="ORF">GA0070624_2686</name>
</gene>
<proteinExistence type="predicted"/>
<evidence type="ECO:0000313" key="2">
    <source>
        <dbReference type="Proteomes" id="UP000199413"/>
    </source>
</evidence>
<accession>A0A1C6S0Z9</accession>
<organism evidence="1 2">
    <name type="scientific">Micromonospora rhizosphaerae</name>
    <dbReference type="NCBI Taxonomy" id="568872"/>
    <lineage>
        <taxon>Bacteria</taxon>
        <taxon>Bacillati</taxon>
        <taxon>Actinomycetota</taxon>
        <taxon>Actinomycetes</taxon>
        <taxon>Micromonosporales</taxon>
        <taxon>Micromonosporaceae</taxon>
        <taxon>Micromonospora</taxon>
    </lineage>
</organism>
<name>A0A1C6S0Z9_9ACTN</name>
<keyword evidence="2" id="KW-1185">Reference proteome</keyword>
<sequence>MGPLVRAAAGSSLARFRPYISMFLLRFDGPLCNNLPPPVSIGVAAGPVQYLVWWGQVFSHLERATIVQETTDPHEAVALAELLLRNWPFPYELRRPPARPRPA</sequence>
<protein>
    <submittedName>
        <fullName evidence="1">Uncharacterized protein</fullName>
    </submittedName>
</protein>
<dbReference type="EMBL" id="FMHV01000002">
    <property type="protein sequence ID" value="SCL23169.1"/>
    <property type="molecule type" value="Genomic_DNA"/>
</dbReference>